<accession>A0AAD6LZK9</accession>
<keyword evidence="1" id="KW-0812">Transmembrane</keyword>
<keyword evidence="1" id="KW-0472">Membrane</keyword>
<comment type="caution">
    <text evidence="2">The sequence shown here is derived from an EMBL/GenBank/DDBJ whole genome shotgun (WGS) entry which is preliminary data.</text>
</comment>
<keyword evidence="1" id="KW-1133">Transmembrane helix</keyword>
<dbReference type="Proteomes" id="UP001164929">
    <property type="component" value="Chromosome 13"/>
</dbReference>
<evidence type="ECO:0000313" key="3">
    <source>
        <dbReference type="Proteomes" id="UP001164929"/>
    </source>
</evidence>
<name>A0AAD6LZK9_9ROSI</name>
<feature type="transmembrane region" description="Helical" evidence="1">
    <location>
        <begin position="12"/>
        <end position="30"/>
    </location>
</feature>
<evidence type="ECO:0000313" key="2">
    <source>
        <dbReference type="EMBL" id="KAJ6976032.1"/>
    </source>
</evidence>
<organism evidence="2 3">
    <name type="scientific">Populus alba x Populus x berolinensis</name>
    <dbReference type="NCBI Taxonomy" id="444605"/>
    <lineage>
        <taxon>Eukaryota</taxon>
        <taxon>Viridiplantae</taxon>
        <taxon>Streptophyta</taxon>
        <taxon>Embryophyta</taxon>
        <taxon>Tracheophyta</taxon>
        <taxon>Spermatophyta</taxon>
        <taxon>Magnoliopsida</taxon>
        <taxon>eudicotyledons</taxon>
        <taxon>Gunneridae</taxon>
        <taxon>Pentapetalae</taxon>
        <taxon>rosids</taxon>
        <taxon>fabids</taxon>
        <taxon>Malpighiales</taxon>
        <taxon>Salicaceae</taxon>
        <taxon>Saliceae</taxon>
        <taxon>Populus</taxon>
    </lineage>
</organism>
<dbReference type="EMBL" id="JAQIZT010000013">
    <property type="protein sequence ID" value="KAJ6976032.1"/>
    <property type="molecule type" value="Genomic_DNA"/>
</dbReference>
<protein>
    <submittedName>
        <fullName evidence="2">Uncharacterized protein</fullName>
    </submittedName>
</protein>
<reference evidence="2" key="1">
    <citation type="journal article" date="2023" name="Mol. Ecol. Resour.">
        <title>Chromosome-level genome assembly of a triploid poplar Populus alba 'Berolinensis'.</title>
        <authorList>
            <person name="Chen S."/>
            <person name="Yu Y."/>
            <person name="Wang X."/>
            <person name="Wang S."/>
            <person name="Zhang T."/>
            <person name="Zhou Y."/>
            <person name="He R."/>
            <person name="Meng N."/>
            <person name="Wang Y."/>
            <person name="Liu W."/>
            <person name="Liu Z."/>
            <person name="Liu J."/>
            <person name="Guo Q."/>
            <person name="Huang H."/>
            <person name="Sederoff R.R."/>
            <person name="Wang G."/>
            <person name="Qu G."/>
            <person name="Chen S."/>
        </authorList>
    </citation>
    <scope>NUCLEOTIDE SEQUENCE</scope>
    <source>
        <strain evidence="2">SC-2020</strain>
    </source>
</reference>
<keyword evidence="3" id="KW-1185">Reference proteome</keyword>
<proteinExistence type="predicted"/>
<dbReference type="AlphaFoldDB" id="A0AAD6LZK9"/>
<sequence>MHSLWCVCRRRLFECLLNLLKMMIFILLVMETANLKSPRYTLPLPLLLLHRVEVSHCLLRFEEFLVSGRKMVTEDSCLLKIPVQGVFAPSPPRDPSVEGGLEVKIQAC</sequence>
<gene>
    <name evidence="2" type="ORF">NC653_031763</name>
</gene>
<evidence type="ECO:0000256" key="1">
    <source>
        <dbReference type="SAM" id="Phobius"/>
    </source>
</evidence>